<name>A0A8D4VRA6_9GAMM</name>
<keyword evidence="3" id="KW-1185">Reference proteome</keyword>
<feature type="compositionally biased region" description="Basic and acidic residues" evidence="1">
    <location>
        <begin position="360"/>
        <end position="372"/>
    </location>
</feature>
<dbReference type="Proteomes" id="UP000824988">
    <property type="component" value="Chromosome"/>
</dbReference>
<reference evidence="2" key="1">
    <citation type="submission" date="2019-06" db="EMBL/GenBank/DDBJ databases">
        <title>Complete genome sequence of Methylogaea oryzae strain JCM16910.</title>
        <authorList>
            <person name="Asakawa S."/>
        </authorList>
    </citation>
    <scope>NUCLEOTIDE SEQUENCE</scope>
    <source>
        <strain evidence="2">E10</strain>
    </source>
</reference>
<evidence type="ECO:0000256" key="1">
    <source>
        <dbReference type="SAM" id="MobiDB-lite"/>
    </source>
</evidence>
<dbReference type="AlphaFoldDB" id="A0A8D4VRA6"/>
<dbReference type="AntiFam" id="ANF00178">
    <property type="entry name" value="Shadow ORF (opposite dhbF)"/>
</dbReference>
<organism evidence="2 3">
    <name type="scientific">Methylogaea oryzae</name>
    <dbReference type="NCBI Taxonomy" id="1295382"/>
    <lineage>
        <taxon>Bacteria</taxon>
        <taxon>Pseudomonadati</taxon>
        <taxon>Pseudomonadota</taxon>
        <taxon>Gammaproteobacteria</taxon>
        <taxon>Methylococcales</taxon>
        <taxon>Methylococcaceae</taxon>
        <taxon>Methylogaea</taxon>
    </lineage>
</organism>
<gene>
    <name evidence="2" type="ORF">MoryE10_15660</name>
</gene>
<feature type="region of interest" description="Disordered" evidence="1">
    <location>
        <begin position="359"/>
        <end position="381"/>
    </location>
</feature>
<sequence length="389" mass="41406">MDGSIARIVGISGVPRFQQQLALVMAQQRQMADPLLRILGDGLQQVEVMAPPALDGVRQVQVGVELESAEQGAARFEQVQHQVELAFLLGDLERQYLESAPVAGCGCLAGQGRGEQVFQLPLLGQLQEVKSGLEHRRAAGIAGLAQALHQLREGQFPVGEGFQRVARELLQEIGEGRVAGQIAAQHHRVDEIAHQRVVFRSRPAAVGAAHQDVVLAAVAVQQHLVGGQHQGEQGDALAGGQGFQPFGEDWVHRHGQGLPPVAAGGGTGKIGGNVQHRQLAAQAVLPVAPQPFAVGVQVLFLLLDEVVVAVSQQRQPRRLAAGVLPVQRAQLPQHDKDGLAVDGDVVHHRQQHVVVVGERGQGETGHRSHSQVDRPAIGGVQPELPFGFA</sequence>
<protein>
    <submittedName>
        <fullName evidence="2">Uncharacterized protein</fullName>
    </submittedName>
</protein>
<dbReference type="KEGG" id="moz:MoryE10_15660"/>
<evidence type="ECO:0000313" key="2">
    <source>
        <dbReference type="EMBL" id="BBL70960.1"/>
    </source>
</evidence>
<proteinExistence type="predicted"/>
<dbReference type="EMBL" id="AP019782">
    <property type="protein sequence ID" value="BBL70960.1"/>
    <property type="molecule type" value="Genomic_DNA"/>
</dbReference>
<accession>A0A8D4VRA6</accession>
<evidence type="ECO:0000313" key="3">
    <source>
        <dbReference type="Proteomes" id="UP000824988"/>
    </source>
</evidence>